<sequence length="98" mass="10354">MTTHTSRAEVATDAPARYAKQLVAHLGRKLTFTTDGATSTTNLDDTTASITVGDNVLIMVAAGPSEEGVARAAHVLGSHLERFGQRNELAVTWTTTAE</sequence>
<gene>
    <name evidence="1" type="ORF">GCM10010123_45380</name>
</gene>
<keyword evidence="2" id="KW-1185">Reference proteome</keyword>
<dbReference type="Pfam" id="PF09981">
    <property type="entry name" value="DUF2218"/>
    <property type="match status" value="1"/>
</dbReference>
<evidence type="ECO:0000313" key="2">
    <source>
        <dbReference type="Proteomes" id="UP000649739"/>
    </source>
</evidence>
<proteinExistence type="predicted"/>
<reference evidence="1" key="2">
    <citation type="submission" date="2020-09" db="EMBL/GenBank/DDBJ databases">
        <authorList>
            <person name="Sun Q."/>
            <person name="Ohkuma M."/>
        </authorList>
    </citation>
    <scope>NUCLEOTIDE SEQUENCE</scope>
    <source>
        <strain evidence="1">JCM 3090</strain>
    </source>
</reference>
<dbReference type="EMBL" id="BMQB01000014">
    <property type="protein sequence ID" value="GGK10317.1"/>
    <property type="molecule type" value="Genomic_DNA"/>
</dbReference>
<reference evidence="1" key="1">
    <citation type="journal article" date="2014" name="Int. J. Syst. Evol. Microbiol.">
        <title>Complete genome sequence of Corynebacterium casei LMG S-19264T (=DSM 44701T), isolated from a smear-ripened cheese.</title>
        <authorList>
            <consortium name="US DOE Joint Genome Institute (JGI-PGF)"/>
            <person name="Walter F."/>
            <person name="Albersmeier A."/>
            <person name="Kalinowski J."/>
            <person name="Ruckert C."/>
        </authorList>
    </citation>
    <scope>NUCLEOTIDE SEQUENCE</scope>
    <source>
        <strain evidence="1">JCM 3090</strain>
    </source>
</reference>
<dbReference type="RefSeq" id="WP_189172250.1">
    <property type="nucleotide sequence ID" value="NZ_BMQB01000014.1"/>
</dbReference>
<evidence type="ECO:0000313" key="1">
    <source>
        <dbReference type="EMBL" id="GGK10317.1"/>
    </source>
</evidence>
<dbReference type="Proteomes" id="UP000649739">
    <property type="component" value="Unassembled WGS sequence"/>
</dbReference>
<organism evidence="1 2">
    <name type="scientific">Pilimelia anulata</name>
    <dbReference type="NCBI Taxonomy" id="53371"/>
    <lineage>
        <taxon>Bacteria</taxon>
        <taxon>Bacillati</taxon>
        <taxon>Actinomycetota</taxon>
        <taxon>Actinomycetes</taxon>
        <taxon>Micromonosporales</taxon>
        <taxon>Micromonosporaceae</taxon>
        <taxon>Pilimelia</taxon>
    </lineage>
</organism>
<dbReference type="InterPro" id="IPR014543">
    <property type="entry name" value="UCP028291"/>
</dbReference>
<evidence type="ECO:0008006" key="3">
    <source>
        <dbReference type="Google" id="ProtNLM"/>
    </source>
</evidence>
<accession>A0A8J3BBU1</accession>
<dbReference type="AlphaFoldDB" id="A0A8J3BBU1"/>
<comment type="caution">
    <text evidence="1">The sequence shown here is derived from an EMBL/GenBank/DDBJ whole genome shotgun (WGS) entry which is preliminary data.</text>
</comment>
<dbReference type="Gene3D" id="3.30.310.50">
    <property type="entry name" value="Alpha-D-phosphohexomutase, C-terminal domain"/>
    <property type="match status" value="1"/>
</dbReference>
<name>A0A8J3BBU1_9ACTN</name>
<protein>
    <recommendedName>
        <fullName evidence="3">DUF2218 domain-containing protein</fullName>
    </recommendedName>
</protein>